<sequence>MGMVLVASGSEGSVTFCGETGLVFEVCRPDGVEAGPRHEYASILRFDLGEFKAKYGCLDDCDILDIGYWTVTGYEPPCEDWRADRDSEILECGPCKDLGCRNCKRLFPQEVGA</sequence>
<dbReference type="EMBL" id="LR798460">
    <property type="protein sequence ID" value="CAB5238004.1"/>
    <property type="molecule type" value="Genomic_DNA"/>
</dbReference>
<evidence type="ECO:0000313" key="1">
    <source>
        <dbReference type="EMBL" id="CAB5238004.1"/>
    </source>
</evidence>
<accession>A0A6J7XL66</accession>
<organism evidence="1">
    <name type="scientific">uncultured Caudovirales phage</name>
    <dbReference type="NCBI Taxonomy" id="2100421"/>
    <lineage>
        <taxon>Viruses</taxon>
        <taxon>Duplodnaviria</taxon>
        <taxon>Heunggongvirae</taxon>
        <taxon>Uroviricota</taxon>
        <taxon>Caudoviricetes</taxon>
        <taxon>Peduoviridae</taxon>
        <taxon>Maltschvirus</taxon>
        <taxon>Maltschvirus maltsch</taxon>
    </lineage>
</organism>
<proteinExistence type="predicted"/>
<reference evidence="1" key="1">
    <citation type="submission" date="2020-05" db="EMBL/GenBank/DDBJ databases">
        <authorList>
            <person name="Chiriac C."/>
            <person name="Salcher M."/>
            <person name="Ghai R."/>
            <person name="Kavagutti S V."/>
        </authorList>
    </citation>
    <scope>NUCLEOTIDE SEQUENCE</scope>
</reference>
<name>A0A6J7XL66_9CAUD</name>
<gene>
    <name evidence="1" type="ORF">UFOVP142_68</name>
</gene>
<protein>
    <submittedName>
        <fullName evidence="1">Uncharacterized protein</fullName>
    </submittedName>
</protein>